<feature type="transmembrane region" description="Helical" evidence="11">
    <location>
        <begin position="868"/>
        <end position="888"/>
    </location>
</feature>
<dbReference type="PROSITE" id="PS50156">
    <property type="entry name" value="SSD"/>
    <property type="match status" value="2"/>
</dbReference>
<keyword evidence="5 11" id="KW-0472">Membrane</keyword>
<keyword evidence="2" id="KW-1003">Cell membrane</keyword>
<feature type="domain" description="SSD" evidence="12">
    <location>
        <begin position="798"/>
        <end position="890"/>
    </location>
</feature>
<dbReference type="GO" id="GO:0097225">
    <property type="term" value="C:sperm midpiece"/>
    <property type="evidence" value="ECO:0007669"/>
    <property type="project" value="Ensembl"/>
</dbReference>
<dbReference type="GeneTree" id="ENSGT00940000158727"/>
<sequence length="891" mass="100630">MPSTASRLGSTHGTQTPPPQRRWVAQSPREPKRQGSASEQELSPVRQEAHGGRGCCHTDCLEAPLSVAFRRLGAAIASHPWAFLLAPVLLTAALGSGLVFLPEDSESLEEQYTPIGSPAKAERRFVQGHFSTNDSYRFSASRMSSESHFASILVVSRNESLLEEDIFQEVNRLDQAVQALSAVQEDGTQIPYSTVCAKYKELCVPPNPLLVAWQNDSLLLDLKNLTFPVYNMSGHIIYMASFFGGNVLGQEMGQSRHLIKSKALRLLYYLKTEQDEDSKRSKAWLNHFMDQFRDMTSALALDKIKVVFLTSLFKQRELKATSKTVIPLFHLSYSLVILFAVISCFRVDCIRNKMWVAILGVVSVAMSVVSSFGLMLHIGVPFVIIVANSPFLILGIGVDDMFIMISAWQRTSLGDSIKDRLSNVYSKVAVSITITTLTNIFAFYTGITSSFRSIQYFCIYTGTTLMFCYIYCITFFGAAMALDGKREVGCLRWVEKASSRYSSLKKACCIPFGSNLYEHGDDNHPMDLFFRDYFGPFLTNAKVKFLVVLLYISYLISSIYGCYQVKEGLDLRNLASDDSYIIPYFNTEEEFFSYYGPRVMVIVSESVDYWDEDIRQKLEKCMITFEENGYVDKNLTRFWLQAYLQYLNNSGNDPNNKNTFMNNISGFLSIFPFFTYDINFSSYEITSSRGFIQTIQVSSSDKKKRMLFQLRNIAKNCEVPVMVYNHAFIYFDQYSVIIENTIRNVLIASLAMFIVALLLIPHPVCSLWVTFAIASVIVGVTGFMALWRVDLDSISMVYLIICIGFSFDFSAHISYAFVASSEDTVNKKLVEALYMLGYPVLQSAVSTILGVCVLAMAKAYIFRTFFKIMFLVMLFGVAHGLIFIPVFLTFF</sequence>
<reference evidence="13" key="2">
    <citation type="submission" date="2025-09" db="UniProtKB">
        <authorList>
            <consortium name="Ensembl"/>
        </authorList>
    </citation>
    <scope>IDENTIFICATION</scope>
</reference>
<feature type="transmembrane region" description="Helical" evidence="11">
    <location>
        <begin position="459"/>
        <end position="482"/>
    </location>
</feature>
<dbReference type="Gene3D" id="1.20.1640.10">
    <property type="entry name" value="Multidrug efflux transporter AcrB transmembrane domain"/>
    <property type="match status" value="2"/>
</dbReference>
<dbReference type="AlphaFoldDB" id="A0A8C5LFT2"/>
<feature type="transmembrane region" description="Helical" evidence="11">
    <location>
        <begin position="324"/>
        <end position="342"/>
    </location>
</feature>
<evidence type="ECO:0000259" key="12">
    <source>
        <dbReference type="PROSITE" id="PS50156"/>
    </source>
</evidence>
<dbReference type="PANTHER" id="PTHR10796">
    <property type="entry name" value="PATCHED-RELATED"/>
    <property type="match status" value="1"/>
</dbReference>
<evidence type="ECO:0000256" key="10">
    <source>
        <dbReference type="SAM" id="MobiDB-lite"/>
    </source>
</evidence>
<feature type="domain" description="SSD" evidence="12">
    <location>
        <begin position="325"/>
        <end position="482"/>
    </location>
</feature>
<feature type="transmembrane region" description="Helical" evidence="11">
    <location>
        <begin position="796"/>
        <end position="818"/>
    </location>
</feature>
<evidence type="ECO:0000256" key="8">
    <source>
        <dbReference type="ARBA" id="ARBA00060429"/>
    </source>
</evidence>
<dbReference type="InterPro" id="IPR003392">
    <property type="entry name" value="PTHD_SSD"/>
</dbReference>
<feature type="transmembrane region" description="Helical" evidence="11">
    <location>
        <begin position="741"/>
        <end position="760"/>
    </location>
</feature>
<feature type="compositionally biased region" description="Polar residues" evidence="10">
    <location>
        <begin position="1"/>
        <end position="15"/>
    </location>
</feature>
<dbReference type="GO" id="GO:0016020">
    <property type="term" value="C:membrane"/>
    <property type="evidence" value="ECO:0007669"/>
    <property type="project" value="InterPro"/>
</dbReference>
<name>A0A8C5LFT2_JACJA</name>
<protein>
    <recommendedName>
        <fullName evidence="9">Patched domain-containing protein 3</fullName>
    </recommendedName>
</protein>
<organism evidence="13 14">
    <name type="scientific">Jaculus jaculus</name>
    <name type="common">Lesser Egyptian jerboa</name>
    <dbReference type="NCBI Taxonomy" id="51337"/>
    <lineage>
        <taxon>Eukaryota</taxon>
        <taxon>Metazoa</taxon>
        <taxon>Chordata</taxon>
        <taxon>Craniata</taxon>
        <taxon>Vertebrata</taxon>
        <taxon>Euteleostomi</taxon>
        <taxon>Mammalia</taxon>
        <taxon>Eutheria</taxon>
        <taxon>Euarchontoglires</taxon>
        <taxon>Glires</taxon>
        <taxon>Rodentia</taxon>
        <taxon>Myomorpha</taxon>
        <taxon>Dipodoidea</taxon>
        <taxon>Dipodidae</taxon>
        <taxon>Dipodinae</taxon>
        <taxon>Jaculus</taxon>
    </lineage>
</organism>
<dbReference type="Proteomes" id="UP000694385">
    <property type="component" value="Unassembled WGS sequence"/>
</dbReference>
<comment type="similarity">
    <text evidence="1">Belongs to the patched family.</text>
</comment>
<dbReference type="InterPro" id="IPR000731">
    <property type="entry name" value="SSD"/>
</dbReference>
<evidence type="ECO:0000256" key="1">
    <source>
        <dbReference type="ARBA" id="ARBA00005585"/>
    </source>
</evidence>
<evidence type="ECO:0000313" key="14">
    <source>
        <dbReference type="Proteomes" id="UP000694385"/>
    </source>
</evidence>
<dbReference type="OMA" id="MWHITFF"/>
<evidence type="ECO:0000256" key="5">
    <source>
        <dbReference type="ARBA" id="ARBA00023136"/>
    </source>
</evidence>
<evidence type="ECO:0000256" key="2">
    <source>
        <dbReference type="ARBA" id="ARBA00022475"/>
    </source>
</evidence>
<feature type="transmembrane region" description="Helical" evidence="11">
    <location>
        <begin position="766"/>
        <end position="789"/>
    </location>
</feature>
<feature type="transmembrane region" description="Helical" evidence="11">
    <location>
        <begin position="382"/>
        <end position="408"/>
    </location>
</feature>
<accession>A0A8C5LFT2</accession>
<reference evidence="13" key="1">
    <citation type="submission" date="2025-08" db="UniProtKB">
        <authorList>
            <consortium name="Ensembl"/>
        </authorList>
    </citation>
    <scope>IDENTIFICATION</scope>
</reference>
<keyword evidence="6" id="KW-0325">Glycoprotein</keyword>
<dbReference type="Pfam" id="PF02460">
    <property type="entry name" value="Patched"/>
    <property type="match status" value="1"/>
</dbReference>
<comment type="subcellular location">
    <subcellularLocation>
        <location evidence="8">Cell projection</location>
        <location evidence="8">Cilium</location>
        <location evidence="8">Flagellum membrane</location>
        <topology evidence="8">Multi-pass membrane protein</topology>
    </subcellularLocation>
</comment>
<comment type="function">
    <text evidence="7">May play a role in sperm development or sperm function. However, does not appear to have an essential role in spermatogenesis or male fertility.</text>
</comment>
<gene>
    <name evidence="13" type="primary">Ptchd3</name>
</gene>
<evidence type="ECO:0000256" key="4">
    <source>
        <dbReference type="ARBA" id="ARBA00022989"/>
    </source>
</evidence>
<dbReference type="PANTHER" id="PTHR10796:SF60">
    <property type="entry name" value="PATCHED DOMAIN-CONTAINING PROTEIN 3"/>
    <property type="match status" value="1"/>
</dbReference>
<evidence type="ECO:0000256" key="9">
    <source>
        <dbReference type="ARBA" id="ARBA00074262"/>
    </source>
</evidence>
<dbReference type="GeneID" id="101598853"/>
<evidence type="ECO:0000256" key="3">
    <source>
        <dbReference type="ARBA" id="ARBA00022692"/>
    </source>
</evidence>
<feature type="transmembrane region" description="Helical" evidence="11">
    <location>
        <begin position="428"/>
        <end position="447"/>
    </location>
</feature>
<dbReference type="OrthoDB" id="6510177at2759"/>
<evidence type="ECO:0000256" key="11">
    <source>
        <dbReference type="SAM" id="Phobius"/>
    </source>
</evidence>
<keyword evidence="3 11" id="KW-0812">Transmembrane</keyword>
<dbReference type="FunFam" id="1.20.1640.10:FF:000013">
    <property type="entry name" value="PaTched Related family"/>
    <property type="match status" value="1"/>
</dbReference>
<feature type="region of interest" description="Disordered" evidence="10">
    <location>
        <begin position="1"/>
        <end position="53"/>
    </location>
</feature>
<keyword evidence="4 11" id="KW-1133">Transmembrane helix</keyword>
<feature type="transmembrane region" description="Helical" evidence="11">
    <location>
        <begin position="838"/>
        <end position="861"/>
    </location>
</feature>
<proteinExistence type="inferred from homology"/>
<dbReference type="CTD" id="374308"/>
<dbReference type="InterPro" id="IPR051697">
    <property type="entry name" value="Patched_domain-protein"/>
</dbReference>
<evidence type="ECO:0000313" key="13">
    <source>
        <dbReference type="Ensembl" id="ENSJJAP00000024980.1"/>
    </source>
</evidence>
<dbReference type="Ensembl" id="ENSJJAT00000031566.1">
    <property type="protein sequence ID" value="ENSJJAP00000024980.1"/>
    <property type="gene ID" value="ENSJJAG00000024292.1"/>
</dbReference>
<evidence type="ECO:0000256" key="6">
    <source>
        <dbReference type="ARBA" id="ARBA00023180"/>
    </source>
</evidence>
<feature type="transmembrane region" description="Helical" evidence="11">
    <location>
        <begin position="354"/>
        <end position="375"/>
    </location>
</feature>
<keyword evidence="14" id="KW-1185">Reference proteome</keyword>
<evidence type="ECO:0000256" key="7">
    <source>
        <dbReference type="ARBA" id="ARBA00057027"/>
    </source>
</evidence>
<dbReference type="SUPFAM" id="SSF82866">
    <property type="entry name" value="Multidrug efflux transporter AcrB transmembrane domain"/>
    <property type="match status" value="2"/>
</dbReference>